<evidence type="ECO:0000256" key="4">
    <source>
        <dbReference type="SAM" id="MobiDB-lite"/>
    </source>
</evidence>
<dbReference type="InterPro" id="IPR000531">
    <property type="entry name" value="Beta-barrel_TonB"/>
</dbReference>
<evidence type="ECO:0000313" key="7">
    <source>
        <dbReference type="Proteomes" id="UP001528411"/>
    </source>
</evidence>
<dbReference type="InterPro" id="IPR036942">
    <property type="entry name" value="Beta-barrel_TonB_sf"/>
</dbReference>
<gene>
    <name evidence="6" type="ORF">PN838_17585</name>
</gene>
<keyword evidence="2" id="KW-0472">Membrane</keyword>
<evidence type="ECO:0000256" key="1">
    <source>
        <dbReference type="ARBA" id="ARBA00004442"/>
    </source>
</evidence>
<feature type="domain" description="TonB-dependent receptor-like beta-barrel" evidence="5">
    <location>
        <begin position="284"/>
        <end position="801"/>
    </location>
</feature>
<feature type="region of interest" description="Disordered" evidence="4">
    <location>
        <begin position="702"/>
        <end position="721"/>
    </location>
</feature>
<evidence type="ECO:0000256" key="2">
    <source>
        <dbReference type="ARBA" id="ARBA00023136"/>
    </source>
</evidence>
<dbReference type="RefSeq" id="WP_272181481.1">
    <property type="nucleotide sequence ID" value="NZ_JAQOMS010000002.1"/>
</dbReference>
<dbReference type="PANTHER" id="PTHR40980">
    <property type="entry name" value="PLUG DOMAIN-CONTAINING PROTEIN"/>
    <property type="match status" value="1"/>
</dbReference>
<dbReference type="Pfam" id="PF00593">
    <property type="entry name" value="TonB_dep_Rec_b-barrel"/>
    <property type="match status" value="1"/>
</dbReference>
<keyword evidence="3" id="KW-0998">Cell outer membrane</keyword>
<dbReference type="PANTHER" id="PTHR40980:SF3">
    <property type="entry name" value="TONB-DEPENDENT RECEPTOR-LIKE BETA-BARREL DOMAIN-CONTAINING PROTEIN"/>
    <property type="match status" value="1"/>
</dbReference>
<evidence type="ECO:0000313" key="6">
    <source>
        <dbReference type="EMBL" id="MDC2890240.1"/>
    </source>
</evidence>
<evidence type="ECO:0000259" key="5">
    <source>
        <dbReference type="Pfam" id="PF00593"/>
    </source>
</evidence>
<protein>
    <submittedName>
        <fullName evidence="6">TonB-dependent receptor</fullName>
    </submittedName>
</protein>
<proteinExistence type="predicted"/>
<dbReference type="Proteomes" id="UP001528411">
    <property type="component" value="Unassembled WGS sequence"/>
</dbReference>
<dbReference type="EMBL" id="JAQOMS010000002">
    <property type="protein sequence ID" value="MDC2890240.1"/>
    <property type="molecule type" value="Genomic_DNA"/>
</dbReference>
<organism evidence="6 7">
    <name type="scientific">Psychrosphaera algicola</name>
    <dbReference type="NCBI Taxonomy" id="3023714"/>
    <lineage>
        <taxon>Bacteria</taxon>
        <taxon>Pseudomonadati</taxon>
        <taxon>Pseudomonadota</taxon>
        <taxon>Gammaproteobacteria</taxon>
        <taxon>Alteromonadales</taxon>
        <taxon>Pseudoalteromonadaceae</taxon>
        <taxon>Psychrosphaera</taxon>
    </lineage>
</organism>
<dbReference type="Gene3D" id="2.40.170.20">
    <property type="entry name" value="TonB-dependent receptor, beta-barrel domain"/>
    <property type="match status" value="1"/>
</dbReference>
<dbReference type="SUPFAM" id="SSF56935">
    <property type="entry name" value="Porins"/>
    <property type="match status" value="1"/>
</dbReference>
<accession>A0ABT5FGW9</accession>
<name>A0ABT5FGW9_9GAMM</name>
<dbReference type="NCBIfam" id="TIGR01782">
    <property type="entry name" value="TonB-Xanth-Caul"/>
    <property type="match status" value="1"/>
</dbReference>
<keyword evidence="6" id="KW-0675">Receptor</keyword>
<dbReference type="InterPro" id="IPR010104">
    <property type="entry name" value="TonB_rcpt_bac"/>
</dbReference>
<keyword evidence="7" id="KW-1185">Reference proteome</keyword>
<evidence type="ECO:0000256" key="3">
    <source>
        <dbReference type="ARBA" id="ARBA00023237"/>
    </source>
</evidence>
<sequence>MIEGGIAGTVNLITRKPFDSDERVLAFTVDATHSDFIDETTPSFSGLYSENFDISNGRIGVLFNYSNSELKAQSDGTQIGRYELQNQLVDGQQVMVPRTTRLTRKQDDRKREGFASTVQWENEDRTILATAQFIRSDSSLAWTENAIEMADDAVINDLVPAAGTSFEVTDQGLFESGLITSTAGWRGNDAERQPGGEFGAQHAMITRQRNQDSLVDDFGFNIRYRPNDTWAFNLDLQYVNSTSEILDFSVMGASRAVVGIAQHGDEHPDISIINPANNGETGYFTNPHNYFWRSAMDHISDNEGNELAFATDAQYTLDEGFFTSLKIGVRHAKREQITRQSTYNWGWLSEAWAGNGSAWFDAEGDELGASLNNQYEQISFDNFARGGVLNSAGEEAFLFPKVSLATDYTNAESAFASLTPGWSALGSRDGAEGHFIPNEINDTVETSNAIYVKANFEGEIGDIDFSGNLGFRYVKIENDTKGFITFPDSVGDPAQPTTDPDHFLPADQAAFGDAGSVEQTASSSYSNVLPSVNVKFNLTDELLLRFGFSEAIALPDLGNLRNYVAITAEDQVITYTGDGDDREITDARYSRYTAKSGNPFLKPMESYSYDLALEWYFAEGVGSLTTSLFYKDLSNYFINGSVDREYTNNGSTQIVQVDGATNGDEGSIKGAEIAYQQFFDFLPGAFSGLGIQFNYTYIDEEGSPNPGLSPDKPNSEEGEGIAFDNLPLEGLSQDNFNLVGMYEKYGVNARIAYNWRSDYLLTTKDVITQLPIYNKAGGQVDASIFYDVSENIKVGLQGSNLTNEVAHTTMQIDNDGNQASRSWFVSDRRFSLVVKGNF</sequence>
<comment type="caution">
    <text evidence="6">The sequence shown here is derived from an EMBL/GenBank/DDBJ whole genome shotgun (WGS) entry which is preliminary data.</text>
</comment>
<reference evidence="6 7" key="1">
    <citation type="submission" date="2023-01" db="EMBL/GenBank/DDBJ databases">
        <title>Psychrosphaera sp. nov., isolated from marine algae.</title>
        <authorList>
            <person name="Bayburt H."/>
            <person name="Choi B.J."/>
            <person name="Kim J.M."/>
            <person name="Choi D.G."/>
            <person name="Jeon C.O."/>
        </authorList>
    </citation>
    <scope>NUCLEOTIDE SEQUENCE [LARGE SCALE GENOMIC DNA]</scope>
    <source>
        <strain evidence="6 7">G1-22</strain>
    </source>
</reference>
<comment type="subcellular location">
    <subcellularLocation>
        <location evidence="1">Cell outer membrane</location>
    </subcellularLocation>
</comment>